<dbReference type="EMBL" id="FWYE01000001">
    <property type="protein sequence ID" value="SMD30393.1"/>
    <property type="molecule type" value="Genomic_DNA"/>
</dbReference>
<dbReference type="AlphaFoldDB" id="A0A8G2FVT6"/>
<dbReference type="Gene3D" id="3.40.50.960">
    <property type="entry name" value="Lumazine/riboflavin synthase"/>
    <property type="match status" value="1"/>
</dbReference>
<dbReference type="EC" id="2.5.1.78" evidence="3 7"/>
<comment type="similarity">
    <text evidence="2 7">Belongs to the DMRL synthase family.</text>
</comment>
<dbReference type="GO" id="GO:0000906">
    <property type="term" value="F:6,7-dimethyl-8-ribityllumazine synthase activity"/>
    <property type="evidence" value="ECO:0007669"/>
    <property type="project" value="UniProtKB-UniRule"/>
</dbReference>
<dbReference type="RefSeq" id="WP_011177515.1">
    <property type="nucleotide sequence ID" value="NC_005877.1"/>
</dbReference>
<dbReference type="PANTHER" id="PTHR21058:SF0">
    <property type="entry name" value="6,7-DIMETHYL-8-RIBITYLLUMAZINE SYNTHASE"/>
    <property type="match status" value="1"/>
</dbReference>
<feature type="binding site" evidence="7">
    <location>
        <position position="100"/>
    </location>
    <ligand>
        <name>5-amino-6-(D-ribitylamino)uracil</name>
        <dbReference type="ChEBI" id="CHEBI:15934"/>
    </ligand>
</feature>
<feature type="binding site" evidence="7">
    <location>
        <position position="11"/>
    </location>
    <ligand>
        <name>5-amino-6-(D-ribitylamino)uracil</name>
        <dbReference type="ChEBI" id="CHEBI:15934"/>
    </ligand>
</feature>
<feature type="binding site" evidence="7">
    <location>
        <begin position="67"/>
        <end position="69"/>
    </location>
    <ligand>
        <name>5-amino-6-(D-ribitylamino)uracil</name>
        <dbReference type="ChEBI" id="CHEBI:15934"/>
    </ligand>
</feature>
<dbReference type="CDD" id="cd09211">
    <property type="entry name" value="Lumazine_synthase_archaeal"/>
    <property type="match status" value="1"/>
</dbReference>
<dbReference type="SMR" id="A0A8G2FVT6"/>
<comment type="function">
    <text evidence="7">Catalyzes the formation of 6,7-dimethyl-8-ribityllumazine by condensation of 5-amino-6-(D-ribitylamino)uracil with 3,4-dihydroxy-2-butanone 4-phosphate. This is the penultimate step in the biosynthesis of riboflavin.</text>
</comment>
<dbReference type="InterPro" id="IPR036467">
    <property type="entry name" value="LS/RS_sf"/>
</dbReference>
<comment type="catalytic activity">
    <reaction evidence="6 7">
        <text>(2S)-2-hydroxy-3-oxobutyl phosphate + 5-amino-6-(D-ribitylamino)uracil = 6,7-dimethyl-8-(1-D-ribityl)lumazine + phosphate + 2 H2O + H(+)</text>
        <dbReference type="Rhea" id="RHEA:26152"/>
        <dbReference type="ChEBI" id="CHEBI:15377"/>
        <dbReference type="ChEBI" id="CHEBI:15378"/>
        <dbReference type="ChEBI" id="CHEBI:15934"/>
        <dbReference type="ChEBI" id="CHEBI:43474"/>
        <dbReference type="ChEBI" id="CHEBI:58201"/>
        <dbReference type="ChEBI" id="CHEBI:58830"/>
        <dbReference type="EC" id="2.5.1.78"/>
    </reaction>
</comment>
<dbReference type="HAMAP" id="MF_00178">
    <property type="entry name" value="Lumazine_synth"/>
    <property type="match status" value="1"/>
</dbReference>
<dbReference type="UniPathway" id="UPA00275">
    <property type="reaction ID" value="UER00404"/>
</dbReference>
<sequence length="136" mass="15150">MIRIGMVVAEFNYDITMMMLERARSYAEFLGVEVHKILRVPGSFDMPLAIKKLLMDNDIDGVVTIGAVIKGETDHHKIIMDNVSRKITDLSLEYNKPVALGISGPGESRLQAEARIDMAKEAVESCVKMIKLLKSN</sequence>
<dbReference type="OrthoDB" id="7610at2157"/>
<evidence type="ECO:0000256" key="4">
    <source>
        <dbReference type="ARBA" id="ARBA00022619"/>
    </source>
</evidence>
<evidence type="ECO:0000256" key="1">
    <source>
        <dbReference type="ARBA" id="ARBA00004917"/>
    </source>
</evidence>
<evidence type="ECO:0000256" key="7">
    <source>
        <dbReference type="HAMAP-Rule" id="MF_00178"/>
    </source>
</evidence>
<dbReference type="NCBIfam" id="TIGR00114">
    <property type="entry name" value="lumazine-synth"/>
    <property type="match status" value="1"/>
</dbReference>
<organism evidence="8 9">
    <name type="scientific">Picrophilus torridus (strain ATCC 700027 / DSM 9790 / JCM 10055 / NBRC 100828 / KAW 2/3)</name>
    <dbReference type="NCBI Taxonomy" id="1122961"/>
    <lineage>
        <taxon>Archaea</taxon>
        <taxon>Methanobacteriati</taxon>
        <taxon>Thermoplasmatota</taxon>
        <taxon>Thermoplasmata</taxon>
        <taxon>Thermoplasmatales</taxon>
        <taxon>Picrophilaceae</taxon>
        <taxon>Picrophilus</taxon>
    </lineage>
</organism>
<dbReference type="Proteomes" id="UP000192315">
    <property type="component" value="Unassembled WGS sequence"/>
</dbReference>
<feature type="binding site" evidence="7">
    <location>
        <begin position="43"/>
        <end position="45"/>
    </location>
    <ligand>
        <name>5-amino-6-(D-ribitylamino)uracil</name>
        <dbReference type="ChEBI" id="CHEBI:15934"/>
    </ligand>
</feature>
<accession>A0A8G2FVT6</accession>
<evidence type="ECO:0000313" key="9">
    <source>
        <dbReference type="Proteomes" id="UP000192315"/>
    </source>
</evidence>
<gene>
    <name evidence="7" type="primary">ribH</name>
    <name evidence="8" type="ORF">SAMN02745355_0273</name>
</gene>
<evidence type="ECO:0000313" key="8">
    <source>
        <dbReference type="EMBL" id="SMD30393.1"/>
    </source>
</evidence>
<keyword evidence="4 7" id="KW-0686">Riboflavin biosynthesis</keyword>
<evidence type="ECO:0000256" key="5">
    <source>
        <dbReference type="ARBA" id="ARBA00022679"/>
    </source>
</evidence>
<dbReference type="GO" id="GO:0009231">
    <property type="term" value="P:riboflavin biosynthetic process"/>
    <property type="evidence" value="ECO:0007669"/>
    <property type="project" value="UniProtKB-UniRule"/>
</dbReference>
<comment type="pathway">
    <text evidence="1 7">Cofactor biosynthesis; riboflavin biosynthesis; riboflavin from 2-hydroxy-3-oxobutyl phosphate and 5-amino-6-(D-ribitylamino)uracil: step 1/2.</text>
</comment>
<feature type="binding site" evidence="7">
    <location>
        <position position="115"/>
    </location>
    <ligand>
        <name>(2S)-2-hydroxy-3-oxobutyl phosphate</name>
        <dbReference type="ChEBI" id="CHEBI:58830"/>
    </ligand>
</feature>
<dbReference type="PANTHER" id="PTHR21058">
    <property type="entry name" value="6,7-DIMETHYL-8-RIBITYLLUMAZINE SYNTHASE DMRL SYNTHASE LUMAZINE SYNTHASE"/>
    <property type="match status" value="1"/>
</dbReference>
<feature type="binding site" evidence="7">
    <location>
        <begin position="72"/>
        <end position="73"/>
    </location>
    <ligand>
        <name>(2S)-2-hydroxy-3-oxobutyl phosphate</name>
        <dbReference type="ChEBI" id="CHEBI:58830"/>
    </ligand>
</feature>
<dbReference type="FunFam" id="3.40.50.960:FF:000003">
    <property type="entry name" value="6,7-dimethyl-8-ribityllumazine synthase"/>
    <property type="match status" value="1"/>
</dbReference>
<dbReference type="Pfam" id="PF00885">
    <property type="entry name" value="DMRL_synthase"/>
    <property type="match status" value="1"/>
</dbReference>
<reference evidence="8 9" key="1">
    <citation type="submission" date="2017-04" db="EMBL/GenBank/DDBJ databases">
        <authorList>
            <person name="Varghese N."/>
            <person name="Submissions S."/>
        </authorList>
    </citation>
    <scope>NUCLEOTIDE SEQUENCE [LARGE SCALE GENOMIC DNA]</scope>
    <source>
        <strain evidence="8 9">DSM 9789</strain>
    </source>
</reference>
<dbReference type="InterPro" id="IPR034964">
    <property type="entry name" value="LS"/>
</dbReference>
<evidence type="ECO:0000256" key="6">
    <source>
        <dbReference type="ARBA" id="ARBA00048785"/>
    </source>
</evidence>
<dbReference type="GeneID" id="2845293"/>
<evidence type="ECO:0000256" key="3">
    <source>
        <dbReference type="ARBA" id="ARBA00012664"/>
    </source>
</evidence>
<dbReference type="SUPFAM" id="SSF52121">
    <property type="entry name" value="Lumazine synthase"/>
    <property type="match status" value="1"/>
</dbReference>
<name>A0A8G2FVT6_PICTO</name>
<feature type="active site" description="Proton donor" evidence="7">
    <location>
        <position position="75"/>
    </location>
</feature>
<comment type="caution">
    <text evidence="8">The sequence shown here is derived from an EMBL/GenBank/DDBJ whole genome shotgun (WGS) entry which is preliminary data.</text>
</comment>
<dbReference type="GO" id="GO:0009349">
    <property type="term" value="C:riboflavin synthase complex"/>
    <property type="evidence" value="ECO:0007669"/>
    <property type="project" value="UniProtKB-UniRule"/>
</dbReference>
<protein>
    <recommendedName>
        <fullName evidence="3 7">6,7-dimethyl-8-ribityllumazine synthase</fullName>
        <shortName evidence="7">DMRL synthase</shortName>
        <shortName evidence="7">LS</shortName>
        <shortName evidence="7">Lumazine synthase</shortName>
        <ecNumber evidence="3 7">2.5.1.78</ecNumber>
    </recommendedName>
</protein>
<keyword evidence="5 7" id="KW-0808">Transferase</keyword>
<evidence type="ECO:0000256" key="2">
    <source>
        <dbReference type="ARBA" id="ARBA00007424"/>
    </source>
</evidence>
<proteinExistence type="inferred from homology"/>
<dbReference type="InterPro" id="IPR002180">
    <property type="entry name" value="LS/RS"/>
</dbReference>
<keyword evidence="9" id="KW-1185">Reference proteome</keyword>